<feature type="domain" description="Helicase ATP-binding" evidence="4">
    <location>
        <begin position="269"/>
        <end position="444"/>
    </location>
</feature>
<dbReference type="GO" id="GO:0005524">
    <property type="term" value="F:ATP binding"/>
    <property type="evidence" value="ECO:0007669"/>
    <property type="project" value="UniProtKB-KW"/>
</dbReference>
<dbReference type="PROSITE" id="PS51194">
    <property type="entry name" value="HELICASE_CTER"/>
    <property type="match status" value="1"/>
</dbReference>
<evidence type="ECO:0000313" key="7">
    <source>
        <dbReference type="Proteomes" id="UP000030651"/>
    </source>
</evidence>
<dbReference type="InterPro" id="IPR000330">
    <property type="entry name" value="SNF2_N"/>
</dbReference>
<dbReference type="GO" id="GO:0005634">
    <property type="term" value="C:nucleus"/>
    <property type="evidence" value="ECO:0007669"/>
    <property type="project" value="TreeGrafter"/>
</dbReference>
<evidence type="ECO:0000256" key="1">
    <source>
        <dbReference type="ARBA" id="ARBA00022741"/>
    </source>
</evidence>
<dbReference type="GO" id="GO:0006281">
    <property type="term" value="P:DNA repair"/>
    <property type="evidence" value="ECO:0007669"/>
    <property type="project" value="TreeGrafter"/>
</dbReference>
<protein>
    <submittedName>
        <fullName evidence="6">Uncharacterized protein</fullName>
    </submittedName>
</protein>
<dbReference type="PANTHER" id="PTHR45626">
    <property type="entry name" value="TRANSCRIPTION TERMINATION FACTOR 2-RELATED"/>
    <property type="match status" value="1"/>
</dbReference>
<organism evidence="6 7">
    <name type="scientific">Pestalotiopsis fici (strain W106-1 / CGMCC3.15140)</name>
    <dbReference type="NCBI Taxonomy" id="1229662"/>
    <lineage>
        <taxon>Eukaryota</taxon>
        <taxon>Fungi</taxon>
        <taxon>Dikarya</taxon>
        <taxon>Ascomycota</taxon>
        <taxon>Pezizomycotina</taxon>
        <taxon>Sordariomycetes</taxon>
        <taxon>Xylariomycetidae</taxon>
        <taxon>Amphisphaeriales</taxon>
        <taxon>Sporocadaceae</taxon>
        <taxon>Pestalotiopsis</taxon>
    </lineage>
</organism>
<evidence type="ECO:0000256" key="2">
    <source>
        <dbReference type="ARBA" id="ARBA00022801"/>
    </source>
</evidence>
<dbReference type="PROSITE" id="PS51192">
    <property type="entry name" value="HELICASE_ATP_BIND_1"/>
    <property type="match status" value="1"/>
</dbReference>
<dbReference type="Pfam" id="PF00271">
    <property type="entry name" value="Helicase_C"/>
    <property type="match status" value="1"/>
</dbReference>
<dbReference type="PANTHER" id="PTHR45626:SF52">
    <property type="entry name" value="SINGLE-STRANDED DNA-DEPENDENT ATPASE (EUROFUNG)"/>
    <property type="match status" value="1"/>
</dbReference>
<name>W3XC90_PESFW</name>
<evidence type="ECO:0000259" key="4">
    <source>
        <dbReference type="PROSITE" id="PS51192"/>
    </source>
</evidence>
<dbReference type="OMA" id="ISASIRW"/>
<feature type="domain" description="Helicase C-terminal" evidence="5">
    <location>
        <begin position="675"/>
        <end position="827"/>
    </location>
</feature>
<evidence type="ECO:0000256" key="3">
    <source>
        <dbReference type="ARBA" id="ARBA00022840"/>
    </source>
</evidence>
<sequence>MLCDVQIQLSVVQPGFHHNLQTYQSDNENFNVVDVFFDHSNGVIRAEDTTPIALLNVKAYRALTSEIDPSLLSCIGLVRQKDLEQGLFNSTSLRVPRSQKPSCPMDVIICGPHYLRDKLSRNLSKSRLFLQRPRFIPDHRIYDNPHYLGLPGPDPMEGEALSSITKTTTPEGEKGKILSSESPESSQTIDAIDILSHITVQNDLQEVDMDKTLIRTALKPYQREGIDFILRRERPSPDDTNSLWRRHCSFESEPLSGIRYLHRISDTKSPIPRDPPGGILADDMGHGKTLTMICAIVRTLQQYDTYNKQLPSPKFKSDHGRNPSKSTLVVLPSVDRHVVEGKISYCKYHGRMRRLDDLTNSPHDIVLTTYATVAKDYSPGGGMLDHFQWHRLVLDEAHTIRNASSGQFQAAMKLSANIRWCITGTPIQNSIHDLASLFKFLRIPYLEDDRTFRKHIIGQTSVSGAISRQGLENLKLVLGAVCIRRSSLLVAESDVLYKEIRVDLTPIERGGYASIGMSIKKSLDATVSSHKCGGASRMLLRGILKLRQFCNNGGRQICSSSGHGDSMDTLDEKISLLEQSSETTCALCLTSVLVNGEFDPMRLPQLTCCDALICGSCVPQLRSQTSSAGTLEATPCVVCGDDHDGIDYLVEASPNCSIEPLIEPWTTTTSKLHALVTDVIEHHMEEKSIVFTYWISTLDIIESMFQQQAISFRRVDGTLSTMKRAERLSQFHQDSSIRVLIMTLSTGAAGLNGLSVASRLHLVEPQWNPSVEDQAIGRVKRMGQDRQVTVLRYITNDSIEISVQNRQLQKKKLANASGLRAADDNNGQRDRGMYRKELESLLCI</sequence>
<keyword evidence="2" id="KW-0378">Hydrolase</keyword>
<evidence type="ECO:0000313" key="6">
    <source>
        <dbReference type="EMBL" id="ETS83639.1"/>
    </source>
</evidence>
<proteinExistence type="predicted"/>
<dbReference type="eggNOG" id="KOG1001">
    <property type="taxonomic scope" value="Eukaryota"/>
</dbReference>
<dbReference type="GeneID" id="19270528"/>
<dbReference type="GO" id="GO:0016787">
    <property type="term" value="F:hydrolase activity"/>
    <property type="evidence" value="ECO:0007669"/>
    <property type="project" value="UniProtKB-KW"/>
</dbReference>
<dbReference type="InterPro" id="IPR038718">
    <property type="entry name" value="SNF2-like_sf"/>
</dbReference>
<reference evidence="7" key="1">
    <citation type="journal article" date="2015" name="BMC Genomics">
        <title>Genomic and transcriptomic analysis of the endophytic fungus Pestalotiopsis fici reveals its lifestyle and high potential for synthesis of natural products.</title>
        <authorList>
            <person name="Wang X."/>
            <person name="Zhang X."/>
            <person name="Liu L."/>
            <person name="Xiang M."/>
            <person name="Wang W."/>
            <person name="Sun X."/>
            <person name="Che Y."/>
            <person name="Guo L."/>
            <person name="Liu G."/>
            <person name="Guo L."/>
            <person name="Wang C."/>
            <person name="Yin W.B."/>
            <person name="Stadler M."/>
            <person name="Zhang X."/>
            <person name="Liu X."/>
        </authorList>
    </citation>
    <scope>NUCLEOTIDE SEQUENCE [LARGE SCALE GENOMIC DNA]</scope>
    <source>
        <strain evidence="7">W106-1 / CGMCC3.15140</strain>
    </source>
</reference>
<dbReference type="CDD" id="cd18793">
    <property type="entry name" value="SF2_C_SNF"/>
    <property type="match status" value="1"/>
</dbReference>
<keyword evidence="1" id="KW-0547">Nucleotide-binding</keyword>
<keyword evidence="3" id="KW-0067">ATP-binding</keyword>
<dbReference type="InParanoid" id="W3XC90"/>
<dbReference type="EMBL" id="KI912111">
    <property type="protein sequence ID" value="ETS83639.1"/>
    <property type="molecule type" value="Genomic_DNA"/>
</dbReference>
<gene>
    <name evidence="6" type="ORF">PFICI_05515</name>
</gene>
<dbReference type="STRING" id="1229662.W3XC90"/>
<dbReference type="GO" id="GO:0008094">
    <property type="term" value="F:ATP-dependent activity, acting on DNA"/>
    <property type="evidence" value="ECO:0007669"/>
    <property type="project" value="TreeGrafter"/>
</dbReference>
<dbReference type="KEGG" id="pfy:PFICI_05515"/>
<dbReference type="InterPro" id="IPR014001">
    <property type="entry name" value="Helicase_ATP-bd"/>
</dbReference>
<dbReference type="SUPFAM" id="SSF52540">
    <property type="entry name" value="P-loop containing nucleoside triphosphate hydrolases"/>
    <property type="match status" value="2"/>
</dbReference>
<dbReference type="Pfam" id="PF00176">
    <property type="entry name" value="SNF2-rel_dom"/>
    <property type="match status" value="1"/>
</dbReference>
<dbReference type="Gene3D" id="3.40.50.300">
    <property type="entry name" value="P-loop containing nucleotide triphosphate hydrolases"/>
    <property type="match status" value="1"/>
</dbReference>
<dbReference type="SMART" id="SM00490">
    <property type="entry name" value="HELICc"/>
    <property type="match status" value="1"/>
</dbReference>
<dbReference type="SMART" id="SM00487">
    <property type="entry name" value="DEXDc"/>
    <property type="match status" value="1"/>
</dbReference>
<accession>W3XC90</accession>
<dbReference type="Proteomes" id="UP000030651">
    <property type="component" value="Unassembled WGS sequence"/>
</dbReference>
<dbReference type="Gene3D" id="3.40.50.10810">
    <property type="entry name" value="Tandem AAA-ATPase domain"/>
    <property type="match status" value="1"/>
</dbReference>
<dbReference type="InterPro" id="IPR027417">
    <property type="entry name" value="P-loop_NTPase"/>
</dbReference>
<dbReference type="InterPro" id="IPR049730">
    <property type="entry name" value="SNF2/RAD54-like_C"/>
</dbReference>
<dbReference type="HOGENOM" id="CLU_000315_2_7_1"/>
<dbReference type="InterPro" id="IPR050628">
    <property type="entry name" value="SNF2_RAD54_helicase_TF"/>
</dbReference>
<keyword evidence="7" id="KW-1185">Reference proteome</keyword>
<dbReference type="CDD" id="cd18008">
    <property type="entry name" value="DEXDc_SHPRH-like"/>
    <property type="match status" value="1"/>
</dbReference>
<dbReference type="AlphaFoldDB" id="W3XC90"/>
<dbReference type="RefSeq" id="XP_007832287.1">
    <property type="nucleotide sequence ID" value="XM_007834096.1"/>
</dbReference>
<evidence type="ECO:0000259" key="5">
    <source>
        <dbReference type="PROSITE" id="PS51194"/>
    </source>
</evidence>
<dbReference type="InterPro" id="IPR001650">
    <property type="entry name" value="Helicase_C-like"/>
</dbReference>
<dbReference type="OrthoDB" id="448448at2759"/>